<feature type="transmembrane region" description="Helical" evidence="1">
    <location>
        <begin position="248"/>
        <end position="270"/>
    </location>
</feature>
<keyword evidence="3" id="KW-1185">Reference proteome</keyword>
<accession>A0ABT2D452</accession>
<reference evidence="2 3" key="1">
    <citation type="submission" date="2022-08" db="EMBL/GenBank/DDBJ databases">
        <title>Reclassification of Massilia species as members of the genera Telluria, Duganella, Pseudoduganella, Mokoshia gen. nov. and Zemynaea gen. nov. using orthogonal and non-orthogonal genome-based approaches.</title>
        <authorList>
            <person name="Bowman J.P."/>
        </authorList>
    </citation>
    <scope>NUCLEOTIDE SEQUENCE [LARGE SCALE GENOMIC DNA]</scope>
    <source>
        <strain evidence="2 3">JCM 31606</strain>
    </source>
</reference>
<feature type="transmembrane region" description="Helical" evidence="1">
    <location>
        <begin position="12"/>
        <end position="37"/>
    </location>
</feature>
<keyword evidence="1" id="KW-1133">Transmembrane helix</keyword>
<feature type="transmembrane region" description="Helical" evidence="1">
    <location>
        <begin position="313"/>
        <end position="346"/>
    </location>
</feature>
<gene>
    <name evidence="2" type="ORF">NX778_22295</name>
</gene>
<feature type="transmembrane region" description="Helical" evidence="1">
    <location>
        <begin position="112"/>
        <end position="133"/>
    </location>
</feature>
<feature type="transmembrane region" description="Helical" evidence="1">
    <location>
        <begin position="392"/>
        <end position="410"/>
    </location>
</feature>
<keyword evidence="1" id="KW-0472">Membrane</keyword>
<keyword evidence="1" id="KW-0812">Transmembrane</keyword>
<feature type="transmembrane region" description="Helical" evidence="1">
    <location>
        <begin position="282"/>
        <end position="301"/>
    </location>
</feature>
<feature type="transmembrane region" description="Helical" evidence="1">
    <location>
        <begin position="49"/>
        <end position="71"/>
    </location>
</feature>
<sequence length="424" mass="43898">MQRALGLDDSPALAVPLRFLLAAPCFGCAAGLLLAWAGPDALQSRWTPAALALTHLVTLGFLAMAMIGAMLQMLPVVAGLAIPALRIVSTASWSGLASGTLLLAAGMFGGQAALVAAGALLVGSGLLCFAAATGRALARRALNGAFEMVAGMRAALAGLLAAAVLGLSLAAAWTGIAALPVLQLTGLHAAWGLLGWVAMLVIAVSFQVIPMFQGTATYPRRLALGLPAGLLLVLAAWSAGYLRGASWQAWPAAAIALALAAFAGFTLYLLARRKRAPDVTTLYWYLSLSSAIACALLWFVMDGDSPQRPLLLGILFIGGFAASAVNGMLYKIMPFLLWYHLAAAGLPRRMVPGVNHWIGTRAARAQFGCHASAVVALAASVPLHALARPAGLLFACGMAWLGAMLAKAALRYRRLLRESARESA</sequence>
<dbReference type="EMBL" id="JANUGU010000010">
    <property type="protein sequence ID" value="MCS0660805.1"/>
    <property type="molecule type" value="Genomic_DNA"/>
</dbReference>
<feature type="transmembrane region" description="Helical" evidence="1">
    <location>
        <begin position="222"/>
        <end position="242"/>
    </location>
</feature>
<name>A0ABT2D452_9BURK</name>
<evidence type="ECO:0000256" key="1">
    <source>
        <dbReference type="SAM" id="Phobius"/>
    </source>
</evidence>
<comment type="caution">
    <text evidence="2">The sequence shown here is derived from an EMBL/GenBank/DDBJ whole genome shotgun (WGS) entry which is preliminary data.</text>
</comment>
<dbReference type="Proteomes" id="UP001204621">
    <property type="component" value="Unassembled WGS sequence"/>
</dbReference>
<feature type="transmembrane region" description="Helical" evidence="1">
    <location>
        <begin position="188"/>
        <end position="210"/>
    </location>
</feature>
<feature type="transmembrane region" description="Helical" evidence="1">
    <location>
        <begin position="154"/>
        <end position="176"/>
    </location>
</feature>
<dbReference type="RefSeq" id="WP_258814003.1">
    <property type="nucleotide sequence ID" value="NZ_JANUGU010000010.1"/>
</dbReference>
<evidence type="ECO:0000313" key="3">
    <source>
        <dbReference type="Proteomes" id="UP001204621"/>
    </source>
</evidence>
<feature type="transmembrane region" description="Helical" evidence="1">
    <location>
        <begin position="367"/>
        <end position="386"/>
    </location>
</feature>
<proteinExistence type="predicted"/>
<protein>
    <submittedName>
        <fullName evidence="2">Permease</fullName>
    </submittedName>
</protein>
<organism evidence="2 3">
    <name type="scientific">Massilia terrae</name>
    <dbReference type="NCBI Taxonomy" id="1811224"/>
    <lineage>
        <taxon>Bacteria</taxon>
        <taxon>Pseudomonadati</taxon>
        <taxon>Pseudomonadota</taxon>
        <taxon>Betaproteobacteria</taxon>
        <taxon>Burkholderiales</taxon>
        <taxon>Oxalobacteraceae</taxon>
        <taxon>Telluria group</taxon>
        <taxon>Massilia</taxon>
    </lineage>
</organism>
<evidence type="ECO:0000313" key="2">
    <source>
        <dbReference type="EMBL" id="MCS0660805.1"/>
    </source>
</evidence>